<organism evidence="1 2">
    <name type="scientific">Segatella copri</name>
    <dbReference type="NCBI Taxonomy" id="165179"/>
    <lineage>
        <taxon>Bacteria</taxon>
        <taxon>Pseudomonadati</taxon>
        <taxon>Bacteroidota</taxon>
        <taxon>Bacteroidia</taxon>
        <taxon>Bacteroidales</taxon>
        <taxon>Prevotellaceae</taxon>
        <taxon>Segatella</taxon>
    </lineage>
</organism>
<proteinExistence type="predicted"/>
<sequence length="62" mass="7304">MFNLHCIASRRGQTNLMMKTEMTTPHKDTAKIHIFVLTAKYFSSFYILPYQITFKLCLTLMI</sequence>
<name>A0A3R6IKQ5_9BACT</name>
<reference evidence="1 2" key="1">
    <citation type="submission" date="2018-08" db="EMBL/GenBank/DDBJ databases">
        <title>A genome reference for cultivated species of the human gut microbiota.</title>
        <authorList>
            <person name="Zou Y."/>
            <person name="Xue W."/>
            <person name="Luo G."/>
        </authorList>
    </citation>
    <scope>NUCLEOTIDE SEQUENCE [LARGE SCALE GENOMIC DNA]</scope>
    <source>
        <strain evidence="1 2">AF46-2NS</strain>
    </source>
</reference>
<dbReference type="EMBL" id="QRNB01000077">
    <property type="protein sequence ID" value="RHK08792.1"/>
    <property type="molecule type" value="Genomic_DNA"/>
</dbReference>
<protein>
    <submittedName>
        <fullName evidence="1">Uncharacterized protein</fullName>
    </submittedName>
</protein>
<accession>A0A3R6IKQ5</accession>
<evidence type="ECO:0000313" key="1">
    <source>
        <dbReference type="EMBL" id="RHK08792.1"/>
    </source>
</evidence>
<evidence type="ECO:0000313" key="2">
    <source>
        <dbReference type="Proteomes" id="UP000286211"/>
    </source>
</evidence>
<comment type="caution">
    <text evidence="1">The sequence shown here is derived from an EMBL/GenBank/DDBJ whole genome shotgun (WGS) entry which is preliminary data.</text>
</comment>
<dbReference type="Proteomes" id="UP000286211">
    <property type="component" value="Unassembled WGS sequence"/>
</dbReference>
<dbReference type="AlphaFoldDB" id="A0A3R6IKQ5"/>
<gene>
    <name evidence="1" type="ORF">DW079_12215</name>
</gene>